<dbReference type="Gene3D" id="3.90.1150.10">
    <property type="entry name" value="Aspartate Aminotransferase, domain 1"/>
    <property type="match status" value="1"/>
</dbReference>
<comment type="catalytic activity">
    <reaction evidence="9">
        <text>(sulfur carrier)-H + L-cysteine = (sulfur carrier)-SH + L-alanine</text>
        <dbReference type="Rhea" id="RHEA:43892"/>
        <dbReference type="Rhea" id="RHEA-COMP:14737"/>
        <dbReference type="Rhea" id="RHEA-COMP:14739"/>
        <dbReference type="ChEBI" id="CHEBI:29917"/>
        <dbReference type="ChEBI" id="CHEBI:35235"/>
        <dbReference type="ChEBI" id="CHEBI:57972"/>
        <dbReference type="ChEBI" id="CHEBI:64428"/>
        <dbReference type="EC" id="2.8.1.7"/>
    </reaction>
</comment>
<dbReference type="Proteomes" id="UP001157126">
    <property type="component" value="Unassembled WGS sequence"/>
</dbReference>
<keyword evidence="5" id="KW-0479">Metal-binding</keyword>
<dbReference type="InterPro" id="IPR015422">
    <property type="entry name" value="PyrdxlP-dep_Trfase_small"/>
</dbReference>
<dbReference type="EMBL" id="BSUO01000001">
    <property type="protein sequence ID" value="GMA40460.1"/>
    <property type="molecule type" value="Genomic_DNA"/>
</dbReference>
<dbReference type="InterPro" id="IPR015424">
    <property type="entry name" value="PyrdxlP-dep_Trfase"/>
</dbReference>
<evidence type="ECO:0000313" key="12">
    <source>
        <dbReference type="EMBL" id="GMA40460.1"/>
    </source>
</evidence>
<evidence type="ECO:0000256" key="7">
    <source>
        <dbReference type="ARBA" id="ARBA00023004"/>
    </source>
</evidence>
<evidence type="ECO:0000256" key="3">
    <source>
        <dbReference type="ARBA" id="ARBA00012239"/>
    </source>
</evidence>
<evidence type="ECO:0000256" key="2">
    <source>
        <dbReference type="ARBA" id="ARBA00006490"/>
    </source>
</evidence>
<comment type="similarity">
    <text evidence="2">Belongs to the class-V pyridoxal-phosphate-dependent aminotransferase family. NifS/IscS subfamily.</text>
</comment>
<evidence type="ECO:0000256" key="10">
    <source>
        <dbReference type="RuleBase" id="RU004504"/>
    </source>
</evidence>
<feature type="domain" description="Aminotransferase class V" evidence="11">
    <location>
        <begin position="5"/>
        <end position="380"/>
    </location>
</feature>
<dbReference type="InterPro" id="IPR000192">
    <property type="entry name" value="Aminotrans_V_dom"/>
</dbReference>
<dbReference type="EC" id="2.8.1.7" evidence="3"/>
<evidence type="ECO:0000256" key="5">
    <source>
        <dbReference type="ARBA" id="ARBA00022723"/>
    </source>
</evidence>
<sequence>MTRATYLDHGATTRVRPEAVAAMTDELARLGNPSSLHGAGRAARTRLEEHREVIAEALGATPSEVVVTSGGTESDNLAVIGTYRRRRREDPRRTRVLISVLEHSAVIDSAEYLLAHEGAEVTWVECDHEGIISPESFRAALMEAGGPEAVAVVSIMWVNNEIGVVQDIPALAGVAHEYGIPFHTDAVQAVGHIPVHFESSGVDLMTVTGHKLGGPPGVGLLLARRDAPVEAISFGGGQERRIRSGTLSVHLVAGLAAAIPVAVAQTEESAARLTVLRDALLTGILERVPGAVVTGAWAPGDRTRRSPANAHVLVPECEGDSLLFLLDAAGIACSTGSACHAGVPRPSHVVLALGHPEDLSSGAIRLTLGHDSTREDVDAVLSVVGGCVERARRAWRAGQARKAG</sequence>
<evidence type="ECO:0000256" key="9">
    <source>
        <dbReference type="ARBA" id="ARBA00050776"/>
    </source>
</evidence>
<dbReference type="PROSITE" id="PS00595">
    <property type="entry name" value="AA_TRANSFER_CLASS_5"/>
    <property type="match status" value="1"/>
</dbReference>
<dbReference type="Gene3D" id="3.40.640.10">
    <property type="entry name" value="Type I PLP-dependent aspartate aminotransferase-like (Major domain)"/>
    <property type="match status" value="1"/>
</dbReference>
<accession>A0ABQ6IRA9</accession>
<organism evidence="12 13">
    <name type="scientific">Mobilicoccus caccae</name>
    <dbReference type="NCBI Taxonomy" id="1859295"/>
    <lineage>
        <taxon>Bacteria</taxon>
        <taxon>Bacillati</taxon>
        <taxon>Actinomycetota</taxon>
        <taxon>Actinomycetes</taxon>
        <taxon>Micrococcales</taxon>
        <taxon>Dermatophilaceae</taxon>
        <taxon>Mobilicoccus</taxon>
    </lineage>
</organism>
<dbReference type="PANTHER" id="PTHR11601">
    <property type="entry name" value="CYSTEINE DESULFURYLASE FAMILY MEMBER"/>
    <property type="match status" value="1"/>
</dbReference>
<dbReference type="SUPFAM" id="SSF53383">
    <property type="entry name" value="PLP-dependent transferases"/>
    <property type="match status" value="1"/>
</dbReference>
<dbReference type="PIRSF" id="PIRSF005572">
    <property type="entry name" value="NifS"/>
    <property type="match status" value="1"/>
</dbReference>
<name>A0ABQ6IRA9_9MICO</name>
<dbReference type="InterPro" id="IPR016454">
    <property type="entry name" value="Cysteine_dSase"/>
</dbReference>
<dbReference type="InterPro" id="IPR015421">
    <property type="entry name" value="PyrdxlP-dep_Trfase_major"/>
</dbReference>
<evidence type="ECO:0000256" key="8">
    <source>
        <dbReference type="ARBA" id="ARBA00023014"/>
    </source>
</evidence>
<keyword evidence="8" id="KW-0411">Iron-sulfur</keyword>
<comment type="cofactor">
    <cofactor evidence="1 10">
        <name>pyridoxal 5'-phosphate</name>
        <dbReference type="ChEBI" id="CHEBI:597326"/>
    </cofactor>
</comment>
<dbReference type="PANTHER" id="PTHR11601:SF34">
    <property type="entry name" value="CYSTEINE DESULFURASE"/>
    <property type="match status" value="1"/>
</dbReference>
<evidence type="ECO:0000259" key="11">
    <source>
        <dbReference type="Pfam" id="PF00266"/>
    </source>
</evidence>
<evidence type="ECO:0000313" key="13">
    <source>
        <dbReference type="Proteomes" id="UP001157126"/>
    </source>
</evidence>
<dbReference type="Pfam" id="PF00266">
    <property type="entry name" value="Aminotran_5"/>
    <property type="match status" value="1"/>
</dbReference>
<reference evidence="13" key="1">
    <citation type="journal article" date="2019" name="Int. J. Syst. Evol. Microbiol.">
        <title>The Global Catalogue of Microorganisms (GCM) 10K type strain sequencing project: providing services to taxonomists for standard genome sequencing and annotation.</title>
        <authorList>
            <consortium name="The Broad Institute Genomics Platform"/>
            <consortium name="The Broad Institute Genome Sequencing Center for Infectious Disease"/>
            <person name="Wu L."/>
            <person name="Ma J."/>
        </authorList>
    </citation>
    <scope>NUCLEOTIDE SEQUENCE [LARGE SCALE GENOMIC DNA]</scope>
    <source>
        <strain evidence="13">NBRC 113072</strain>
    </source>
</reference>
<keyword evidence="13" id="KW-1185">Reference proteome</keyword>
<keyword evidence="6" id="KW-0663">Pyridoxal phosphate</keyword>
<proteinExistence type="inferred from homology"/>
<dbReference type="InterPro" id="IPR020578">
    <property type="entry name" value="Aminotrans_V_PyrdxlP_BS"/>
</dbReference>
<dbReference type="Gene3D" id="1.10.260.50">
    <property type="match status" value="1"/>
</dbReference>
<protein>
    <recommendedName>
        <fullName evidence="3">cysteine desulfurase</fullName>
        <ecNumber evidence="3">2.8.1.7</ecNumber>
    </recommendedName>
</protein>
<evidence type="ECO:0000256" key="6">
    <source>
        <dbReference type="ARBA" id="ARBA00022898"/>
    </source>
</evidence>
<comment type="caution">
    <text evidence="12">The sequence shown here is derived from an EMBL/GenBank/DDBJ whole genome shotgun (WGS) entry which is preliminary data.</text>
</comment>
<keyword evidence="4" id="KW-0808">Transferase</keyword>
<evidence type="ECO:0000256" key="1">
    <source>
        <dbReference type="ARBA" id="ARBA00001933"/>
    </source>
</evidence>
<gene>
    <name evidence="12" type="primary">iscS</name>
    <name evidence="12" type="ORF">GCM10025883_25050</name>
</gene>
<keyword evidence="7" id="KW-0408">Iron</keyword>
<dbReference type="RefSeq" id="WP_284304162.1">
    <property type="nucleotide sequence ID" value="NZ_BSUO01000001.1"/>
</dbReference>
<evidence type="ECO:0000256" key="4">
    <source>
        <dbReference type="ARBA" id="ARBA00022679"/>
    </source>
</evidence>